<dbReference type="InterPro" id="IPR036259">
    <property type="entry name" value="MFS_trans_sf"/>
</dbReference>
<evidence type="ECO:0000256" key="1">
    <source>
        <dbReference type="SAM" id="Phobius"/>
    </source>
</evidence>
<comment type="caution">
    <text evidence="2">The sequence shown here is derived from an EMBL/GenBank/DDBJ whole genome shotgun (WGS) entry which is preliminary data.</text>
</comment>
<dbReference type="EMBL" id="JAUSWL010000004">
    <property type="protein sequence ID" value="MDQ0544117.1"/>
    <property type="molecule type" value="Genomic_DNA"/>
</dbReference>
<dbReference type="SUPFAM" id="SSF103473">
    <property type="entry name" value="MFS general substrate transporter"/>
    <property type="match status" value="1"/>
</dbReference>
<accession>A0AAJ1TMZ7</accession>
<evidence type="ECO:0008006" key="4">
    <source>
        <dbReference type="Google" id="ProtNLM"/>
    </source>
</evidence>
<dbReference type="RefSeq" id="WP_230366497.1">
    <property type="nucleotide sequence ID" value="NZ_JAJALK010000005.1"/>
</dbReference>
<keyword evidence="1" id="KW-1133">Transmembrane helix</keyword>
<proteinExistence type="predicted"/>
<organism evidence="2 3">
    <name type="scientific">Methylobacterium brachiatum</name>
    <dbReference type="NCBI Taxonomy" id="269660"/>
    <lineage>
        <taxon>Bacteria</taxon>
        <taxon>Pseudomonadati</taxon>
        <taxon>Pseudomonadota</taxon>
        <taxon>Alphaproteobacteria</taxon>
        <taxon>Hyphomicrobiales</taxon>
        <taxon>Methylobacteriaceae</taxon>
        <taxon>Methylobacterium</taxon>
    </lineage>
</organism>
<evidence type="ECO:0000313" key="2">
    <source>
        <dbReference type="EMBL" id="MDQ0544117.1"/>
    </source>
</evidence>
<feature type="transmembrane region" description="Helical" evidence="1">
    <location>
        <begin position="54"/>
        <end position="71"/>
    </location>
</feature>
<reference evidence="2" key="1">
    <citation type="submission" date="2023-07" db="EMBL/GenBank/DDBJ databases">
        <title>Genomic Encyclopedia of Type Strains, Phase IV (KMG-IV): sequencing the most valuable type-strain genomes for metagenomic binning, comparative biology and taxonomic classification.</title>
        <authorList>
            <person name="Goeker M."/>
        </authorList>
    </citation>
    <scope>NUCLEOTIDE SEQUENCE</scope>
    <source>
        <strain evidence="2">DSM 19569</strain>
    </source>
</reference>
<name>A0AAJ1TMZ7_9HYPH</name>
<dbReference type="Proteomes" id="UP001223420">
    <property type="component" value="Unassembled WGS sequence"/>
</dbReference>
<keyword evidence="1" id="KW-0812">Transmembrane</keyword>
<sequence>MSMLSLAPPVMAGEVTHSYGLPAEITGAYSGLVYAFVLLGNLLATPLIQRFGPLRLSFACVVGGALGLAIFA</sequence>
<keyword evidence="1" id="KW-0472">Membrane</keyword>
<dbReference type="AlphaFoldDB" id="A0AAJ1TMZ7"/>
<feature type="transmembrane region" description="Helical" evidence="1">
    <location>
        <begin position="28"/>
        <end position="47"/>
    </location>
</feature>
<protein>
    <recommendedName>
        <fullName evidence="4">MFS transporter</fullName>
    </recommendedName>
</protein>
<evidence type="ECO:0000313" key="3">
    <source>
        <dbReference type="Proteomes" id="UP001223420"/>
    </source>
</evidence>
<gene>
    <name evidence="2" type="ORF">QO001_003046</name>
</gene>